<feature type="region of interest" description="Disordered" evidence="1">
    <location>
        <begin position="1"/>
        <end position="53"/>
    </location>
</feature>
<protein>
    <submittedName>
        <fullName evidence="3">DUF3043 family protein</fullName>
    </submittedName>
</protein>
<evidence type="ECO:0000313" key="3">
    <source>
        <dbReference type="EMBL" id="TQK75842.1"/>
    </source>
</evidence>
<feature type="compositionally biased region" description="Basic and acidic residues" evidence="1">
    <location>
        <begin position="39"/>
        <end position="53"/>
    </location>
</feature>
<feature type="transmembrane region" description="Helical" evidence="2">
    <location>
        <begin position="116"/>
        <end position="141"/>
    </location>
</feature>
<proteinExistence type="predicted"/>
<reference evidence="3 4" key="1">
    <citation type="submission" date="2019-06" db="EMBL/GenBank/DDBJ databases">
        <title>Sequencing the genomes of 1000 actinobacteria strains.</title>
        <authorList>
            <person name="Klenk H.-P."/>
        </authorList>
    </citation>
    <scope>NUCLEOTIDE SEQUENCE [LARGE SCALE GENOMIC DNA]</scope>
    <source>
        <strain evidence="3 4">DSM 10596</strain>
    </source>
</reference>
<dbReference type="OrthoDB" id="5194448at2"/>
<evidence type="ECO:0000313" key="4">
    <source>
        <dbReference type="Proteomes" id="UP000316181"/>
    </source>
</evidence>
<keyword evidence="2" id="KW-1133">Transmembrane helix</keyword>
<dbReference type="EMBL" id="VFNV01000001">
    <property type="protein sequence ID" value="TQK75842.1"/>
    <property type="molecule type" value="Genomic_DNA"/>
</dbReference>
<feature type="transmembrane region" description="Helical" evidence="2">
    <location>
        <begin position="93"/>
        <end position="110"/>
    </location>
</feature>
<name>A0A542SMI8_9MICO</name>
<keyword evidence="2" id="KW-0472">Membrane</keyword>
<dbReference type="InterPro" id="IPR021403">
    <property type="entry name" value="DUF3043"/>
</dbReference>
<accession>A0A542SMI8</accession>
<evidence type="ECO:0000256" key="2">
    <source>
        <dbReference type="SAM" id="Phobius"/>
    </source>
</evidence>
<organism evidence="3 4">
    <name type="scientific">Rarobacter incanus</name>
    <dbReference type="NCBI Taxonomy" id="153494"/>
    <lineage>
        <taxon>Bacteria</taxon>
        <taxon>Bacillati</taxon>
        <taxon>Actinomycetota</taxon>
        <taxon>Actinomycetes</taxon>
        <taxon>Micrococcales</taxon>
        <taxon>Rarobacteraceae</taxon>
        <taxon>Rarobacter</taxon>
    </lineage>
</organism>
<gene>
    <name evidence="3" type="ORF">FB389_0481</name>
</gene>
<sequence length="191" mass="21842">MNPDNAAESTDPAERQGKGHATPSRKEAEAANRRPLVANDRKAAAKAARDKDRIERDREYHAMKVGDVAHYPVRERGPVKAYIRDFVDARWNLGEFFLVSAIVLLILSVVTNKWPVISLASMGIVYVYGILAIGDTFVMWFQLKKRLKAKFSEHTLSTERSLGIYAASRALQFRRWRMPRPRFDKHGNYPE</sequence>
<keyword evidence="2" id="KW-0812">Transmembrane</keyword>
<evidence type="ECO:0000256" key="1">
    <source>
        <dbReference type="SAM" id="MobiDB-lite"/>
    </source>
</evidence>
<comment type="caution">
    <text evidence="3">The sequence shown here is derived from an EMBL/GenBank/DDBJ whole genome shotgun (WGS) entry which is preliminary data.</text>
</comment>
<dbReference type="Pfam" id="PF11241">
    <property type="entry name" value="DUF3043"/>
    <property type="match status" value="1"/>
</dbReference>
<dbReference type="AlphaFoldDB" id="A0A542SMI8"/>
<keyword evidence="4" id="KW-1185">Reference proteome</keyword>
<dbReference type="Proteomes" id="UP000316181">
    <property type="component" value="Unassembled WGS sequence"/>
</dbReference>